<comment type="similarity">
    <text evidence="2">Belongs to the IL-6 superfamily.</text>
</comment>
<keyword evidence="4" id="KW-0964">Secreted</keyword>
<gene>
    <name evidence="6" type="ORF">VZT92_023435</name>
</gene>
<evidence type="ECO:0000256" key="5">
    <source>
        <dbReference type="SAM" id="MobiDB-lite"/>
    </source>
</evidence>
<dbReference type="GO" id="GO:0007166">
    <property type="term" value="P:cell surface receptor signaling pathway"/>
    <property type="evidence" value="ECO:0007669"/>
    <property type="project" value="TreeGrafter"/>
</dbReference>
<dbReference type="InterPro" id="IPR010681">
    <property type="entry name" value="PRF/CT"/>
</dbReference>
<dbReference type="GO" id="GO:0005125">
    <property type="term" value="F:cytokine activity"/>
    <property type="evidence" value="ECO:0007669"/>
    <property type="project" value="UniProtKB-KW"/>
</dbReference>
<reference evidence="6 7" key="1">
    <citation type="journal article" date="2024" name="Genome Biol. Evol.">
        <title>Chromosome-level genome assembly of the viviparous eelpout Zoarces viviparus.</title>
        <authorList>
            <person name="Fuhrmann N."/>
            <person name="Brasseur M.V."/>
            <person name="Bakowski C.E."/>
            <person name="Podsiadlowski L."/>
            <person name="Prost S."/>
            <person name="Krehenwinkel H."/>
            <person name="Mayer C."/>
        </authorList>
    </citation>
    <scope>NUCLEOTIDE SEQUENCE [LARGE SCALE GENOMIC DNA]</scope>
    <source>
        <strain evidence="6">NO-MEL_2022_Ind0_liver</strain>
    </source>
</reference>
<dbReference type="SUPFAM" id="SSF47266">
    <property type="entry name" value="4-helical cytokines"/>
    <property type="match status" value="1"/>
</dbReference>
<dbReference type="Gene3D" id="1.20.1250.10">
    <property type="match status" value="2"/>
</dbReference>
<evidence type="ECO:0000256" key="4">
    <source>
        <dbReference type="ARBA" id="ARBA00022525"/>
    </source>
</evidence>
<dbReference type="GO" id="GO:0005615">
    <property type="term" value="C:extracellular space"/>
    <property type="evidence" value="ECO:0007669"/>
    <property type="project" value="UniProtKB-KW"/>
</dbReference>
<accession>A0AAW1E8I9</accession>
<dbReference type="PANTHER" id="PTHR21353">
    <property type="match status" value="1"/>
</dbReference>
<evidence type="ECO:0008006" key="8">
    <source>
        <dbReference type="Google" id="ProtNLM"/>
    </source>
</evidence>
<comment type="subcellular location">
    <subcellularLocation>
        <location evidence="1">Secreted</location>
    </subcellularLocation>
</comment>
<name>A0AAW1E8I9_ZOAVI</name>
<evidence type="ECO:0000313" key="7">
    <source>
        <dbReference type="Proteomes" id="UP001488805"/>
    </source>
</evidence>
<proteinExistence type="inferred from homology"/>
<evidence type="ECO:0000256" key="2">
    <source>
        <dbReference type="ARBA" id="ARBA00007432"/>
    </source>
</evidence>
<feature type="compositionally biased region" description="Acidic residues" evidence="5">
    <location>
        <begin position="297"/>
        <end position="312"/>
    </location>
</feature>
<feature type="compositionally biased region" description="Polar residues" evidence="5">
    <location>
        <begin position="210"/>
        <end position="222"/>
    </location>
</feature>
<dbReference type="AlphaFoldDB" id="A0AAW1E8I9"/>
<feature type="compositionally biased region" description="Basic and acidic residues" evidence="5">
    <location>
        <begin position="329"/>
        <end position="338"/>
    </location>
</feature>
<organism evidence="6 7">
    <name type="scientific">Zoarces viviparus</name>
    <name type="common">Viviparous eelpout</name>
    <name type="synonym">Blennius viviparus</name>
    <dbReference type="NCBI Taxonomy" id="48416"/>
    <lineage>
        <taxon>Eukaryota</taxon>
        <taxon>Metazoa</taxon>
        <taxon>Chordata</taxon>
        <taxon>Craniata</taxon>
        <taxon>Vertebrata</taxon>
        <taxon>Euteleostomi</taxon>
        <taxon>Actinopterygii</taxon>
        <taxon>Neopterygii</taxon>
        <taxon>Teleostei</taxon>
        <taxon>Neoteleostei</taxon>
        <taxon>Acanthomorphata</taxon>
        <taxon>Eupercaria</taxon>
        <taxon>Perciformes</taxon>
        <taxon>Cottioidei</taxon>
        <taxon>Zoarcales</taxon>
        <taxon>Zoarcidae</taxon>
        <taxon>Zoarcinae</taxon>
        <taxon>Zoarces</taxon>
    </lineage>
</organism>
<keyword evidence="7" id="KW-1185">Reference proteome</keyword>
<feature type="compositionally biased region" description="Basic and acidic residues" evidence="5">
    <location>
        <begin position="268"/>
        <end position="296"/>
    </location>
</feature>
<keyword evidence="3" id="KW-0202">Cytokine</keyword>
<dbReference type="Proteomes" id="UP001488805">
    <property type="component" value="Unassembled WGS sequence"/>
</dbReference>
<dbReference type="PANTHER" id="PTHR21353:SF7">
    <property type="entry name" value="CARDIOTROPHIN-LIKE CYTOKINE FACTOR 1"/>
    <property type="match status" value="1"/>
</dbReference>
<sequence length="520" mass="57732">MQSSHGECSGFNPALRSVLPLPVHQHQLILLLAAAMALALDSSHNLASERSSIESTYELTKYLEYQLKEIKDIYLTYLGPPFNEKDFSPPRPNSTALSLPSAATRLELWHGLENQARLAQNQRAYSVLLAAVRELARSTLCPSLKTSLLHFCIGLDGLLGSISALMTTLGYALPLPSANMGSNAGELQYPLRGSGGERPAPLMSQSLYRSRAGTRTESGQRNNQKRSGKTVARGEREDGVAVDLVDKRRGREGRRAVATAAGGATGGSREKGRGERGRRVRREEPQSGKWSASEEERVGEEEDEELEQEVGEEGWRRRRLLSVNEDGEEKERQPEPRVEVSYPGIDGSGSLGPPNIQTHNNQYSYNLNSRHTDTLREEDGFIVEGRRGLRAEEEKQTDMEVLYSTFHQQRRPPRSLLTPTLPPPLSTLSLLYQFGAGEEHTLLSQPVPLSLQRGTSLLSPPLTPLLSSASSASSSSLLSVRPTMNDFARKVEGFWILRELQSWLWRSAKDFNRLKKRLRG</sequence>
<evidence type="ECO:0000313" key="6">
    <source>
        <dbReference type="EMBL" id="KAK9518115.1"/>
    </source>
</evidence>
<feature type="region of interest" description="Disordered" evidence="5">
    <location>
        <begin position="210"/>
        <end position="360"/>
    </location>
</feature>
<evidence type="ECO:0000256" key="1">
    <source>
        <dbReference type="ARBA" id="ARBA00004613"/>
    </source>
</evidence>
<evidence type="ECO:0000256" key="3">
    <source>
        <dbReference type="ARBA" id="ARBA00022514"/>
    </source>
</evidence>
<dbReference type="EMBL" id="JBCEZU010000538">
    <property type="protein sequence ID" value="KAK9518115.1"/>
    <property type="molecule type" value="Genomic_DNA"/>
</dbReference>
<protein>
    <recommendedName>
        <fullName evidence="8">Cardiotrophin-like cytokine factor 1</fullName>
    </recommendedName>
</protein>
<comment type="caution">
    <text evidence="6">The sequence shown here is derived from an EMBL/GenBank/DDBJ whole genome shotgun (WGS) entry which is preliminary data.</text>
</comment>
<feature type="compositionally biased region" description="Basic and acidic residues" evidence="5">
    <location>
        <begin position="232"/>
        <end position="255"/>
    </location>
</feature>
<dbReference type="InterPro" id="IPR009079">
    <property type="entry name" value="4_helix_cytokine-like_core"/>
</dbReference>